<reference evidence="6 7" key="1">
    <citation type="submission" date="2018-10" db="EMBL/GenBank/DDBJ databases">
        <title>Robbsia sp. DHC34, isolated from soil.</title>
        <authorList>
            <person name="Gao Z.-H."/>
            <person name="Qiu L.-H."/>
        </authorList>
    </citation>
    <scope>NUCLEOTIDE SEQUENCE [LARGE SCALE GENOMIC DNA]</scope>
    <source>
        <strain evidence="6 7">DHC34</strain>
    </source>
</reference>
<evidence type="ECO:0000313" key="6">
    <source>
        <dbReference type="EMBL" id="RKP55887.1"/>
    </source>
</evidence>
<dbReference type="Gene3D" id="3.30.450.40">
    <property type="match status" value="1"/>
</dbReference>
<protein>
    <submittedName>
        <fullName evidence="6">4-hydroxyphenylpyruvate dioxygenase</fullName>
    </submittedName>
</protein>
<keyword evidence="1" id="KW-0805">Transcription regulation</keyword>
<dbReference type="Gene3D" id="1.10.10.10">
    <property type="entry name" value="Winged helix-like DNA-binding domain superfamily/Winged helix DNA-binding domain"/>
    <property type="match status" value="1"/>
</dbReference>
<name>A0A494XZE5_9BURK</name>
<dbReference type="SUPFAM" id="SSF46785">
    <property type="entry name" value="Winged helix' DNA-binding domain"/>
    <property type="match status" value="1"/>
</dbReference>
<keyword evidence="7" id="KW-1185">Reference proteome</keyword>
<evidence type="ECO:0000313" key="7">
    <source>
        <dbReference type="Proteomes" id="UP000270342"/>
    </source>
</evidence>
<dbReference type="SMART" id="SM00346">
    <property type="entry name" value="HTH_ICLR"/>
    <property type="match status" value="1"/>
</dbReference>
<evidence type="ECO:0000256" key="2">
    <source>
        <dbReference type="ARBA" id="ARBA00023125"/>
    </source>
</evidence>
<dbReference type="InterPro" id="IPR014757">
    <property type="entry name" value="Tscrpt_reg_IclR_C"/>
</dbReference>
<comment type="caution">
    <text evidence="6">The sequence shown here is derived from an EMBL/GenBank/DDBJ whole genome shotgun (WGS) entry which is preliminary data.</text>
</comment>
<keyword evidence="6" id="KW-0560">Oxidoreductase</keyword>
<feature type="domain" description="HTH iclR-type" evidence="4">
    <location>
        <begin position="16"/>
        <end position="76"/>
    </location>
</feature>
<dbReference type="RefSeq" id="WP_121086623.1">
    <property type="nucleotide sequence ID" value="NZ_RBZU01000004.1"/>
</dbReference>
<dbReference type="EMBL" id="RBZU01000004">
    <property type="protein sequence ID" value="RKP55887.1"/>
    <property type="molecule type" value="Genomic_DNA"/>
</dbReference>
<keyword evidence="6" id="KW-0670">Pyruvate</keyword>
<dbReference type="Pfam" id="PF01614">
    <property type="entry name" value="IclR_C"/>
    <property type="match status" value="1"/>
</dbReference>
<dbReference type="GO" id="GO:0003677">
    <property type="term" value="F:DNA binding"/>
    <property type="evidence" value="ECO:0007669"/>
    <property type="project" value="UniProtKB-KW"/>
</dbReference>
<dbReference type="InterPro" id="IPR050707">
    <property type="entry name" value="HTH_MetabolicPath_Reg"/>
</dbReference>
<keyword evidence="6" id="KW-0223">Dioxygenase</keyword>
<evidence type="ECO:0000259" key="4">
    <source>
        <dbReference type="PROSITE" id="PS51077"/>
    </source>
</evidence>
<sequence>MATQPPRRELDRRDWIAGLEKGLAILEAFDDAMPRMTPTQAAERTGLTRTAARRYLLTLEHLGYTYSDGKYFGLTPRVLRVGWSYFDSARLPRMVQPYLQQLSATIDESCYVSVLDEWQLVFIARNGTSRVMTTGFVLGARVPAPLTSPGVMLLAHKPGEDAVREWLDTTSLTPFTPHTVTNRDRLYQTIRQARIDGFAVIEQQLQIGVRGIAVPLKNRHGDVVAALSTNMPMSRESTDRAVARVLPHLQEAAVALINVL</sequence>
<dbReference type="AlphaFoldDB" id="A0A494XZE5"/>
<dbReference type="GO" id="GO:0045892">
    <property type="term" value="P:negative regulation of DNA-templated transcription"/>
    <property type="evidence" value="ECO:0007669"/>
    <property type="project" value="TreeGrafter"/>
</dbReference>
<evidence type="ECO:0000256" key="1">
    <source>
        <dbReference type="ARBA" id="ARBA00023015"/>
    </source>
</evidence>
<dbReference type="GO" id="GO:0051213">
    <property type="term" value="F:dioxygenase activity"/>
    <property type="evidence" value="ECO:0007669"/>
    <property type="project" value="UniProtKB-KW"/>
</dbReference>
<dbReference type="Pfam" id="PF09339">
    <property type="entry name" value="HTH_IclR"/>
    <property type="match status" value="1"/>
</dbReference>
<evidence type="ECO:0000259" key="5">
    <source>
        <dbReference type="PROSITE" id="PS51078"/>
    </source>
</evidence>
<dbReference type="InterPro" id="IPR036390">
    <property type="entry name" value="WH_DNA-bd_sf"/>
</dbReference>
<dbReference type="OrthoDB" id="9807558at2"/>
<keyword evidence="2" id="KW-0238">DNA-binding</keyword>
<dbReference type="GO" id="GO:0003700">
    <property type="term" value="F:DNA-binding transcription factor activity"/>
    <property type="evidence" value="ECO:0007669"/>
    <property type="project" value="TreeGrafter"/>
</dbReference>
<evidence type="ECO:0000256" key="3">
    <source>
        <dbReference type="ARBA" id="ARBA00023163"/>
    </source>
</evidence>
<gene>
    <name evidence="6" type="ORF">D7S86_11840</name>
</gene>
<dbReference type="Proteomes" id="UP000270342">
    <property type="component" value="Unassembled WGS sequence"/>
</dbReference>
<dbReference type="PROSITE" id="PS51077">
    <property type="entry name" value="HTH_ICLR"/>
    <property type="match status" value="1"/>
</dbReference>
<accession>A0A494XZE5</accession>
<keyword evidence="3" id="KW-0804">Transcription</keyword>
<proteinExistence type="predicted"/>
<dbReference type="InterPro" id="IPR036388">
    <property type="entry name" value="WH-like_DNA-bd_sf"/>
</dbReference>
<feature type="domain" description="IclR-ED" evidence="5">
    <location>
        <begin position="77"/>
        <end position="260"/>
    </location>
</feature>
<dbReference type="InterPro" id="IPR029016">
    <property type="entry name" value="GAF-like_dom_sf"/>
</dbReference>
<dbReference type="InterPro" id="IPR005471">
    <property type="entry name" value="Tscrpt_reg_IclR_N"/>
</dbReference>
<dbReference type="SUPFAM" id="SSF55781">
    <property type="entry name" value="GAF domain-like"/>
    <property type="match status" value="1"/>
</dbReference>
<dbReference type="PANTHER" id="PTHR30136">
    <property type="entry name" value="HELIX-TURN-HELIX TRANSCRIPTIONAL REGULATOR, ICLR FAMILY"/>
    <property type="match status" value="1"/>
</dbReference>
<organism evidence="6 7">
    <name type="scientific">Pararobbsia silviterrae</name>
    <dbReference type="NCBI Taxonomy" id="1792498"/>
    <lineage>
        <taxon>Bacteria</taxon>
        <taxon>Pseudomonadati</taxon>
        <taxon>Pseudomonadota</taxon>
        <taxon>Betaproteobacteria</taxon>
        <taxon>Burkholderiales</taxon>
        <taxon>Burkholderiaceae</taxon>
        <taxon>Pararobbsia</taxon>
    </lineage>
</organism>
<dbReference type="PROSITE" id="PS51078">
    <property type="entry name" value="ICLR_ED"/>
    <property type="match status" value="1"/>
</dbReference>
<dbReference type="PANTHER" id="PTHR30136:SF34">
    <property type="entry name" value="TRANSCRIPTIONAL REGULATOR"/>
    <property type="match status" value="1"/>
</dbReference>